<proteinExistence type="predicted"/>
<name>A0A251Y120_9MICO</name>
<evidence type="ECO:0000313" key="2">
    <source>
        <dbReference type="EMBL" id="OUE18014.1"/>
    </source>
</evidence>
<dbReference type="EMBL" id="MDJY01000065">
    <property type="protein sequence ID" value="OUE18014.1"/>
    <property type="molecule type" value="Genomic_DNA"/>
</dbReference>
<feature type="compositionally biased region" description="Basic residues" evidence="1">
    <location>
        <begin position="308"/>
        <end position="320"/>
    </location>
</feature>
<gene>
    <name evidence="2" type="ORF">BFL36_14820</name>
</gene>
<feature type="compositionally biased region" description="Basic and acidic residues" evidence="1">
    <location>
        <begin position="149"/>
        <end position="204"/>
    </location>
</feature>
<evidence type="ECO:0000256" key="1">
    <source>
        <dbReference type="SAM" id="MobiDB-lite"/>
    </source>
</evidence>
<evidence type="ECO:0000313" key="3">
    <source>
        <dbReference type="Proteomes" id="UP000195011"/>
    </source>
</evidence>
<feature type="compositionally biased region" description="Basic and acidic residues" evidence="1">
    <location>
        <begin position="260"/>
        <end position="282"/>
    </location>
</feature>
<feature type="compositionally biased region" description="Basic residues" evidence="1">
    <location>
        <begin position="330"/>
        <end position="343"/>
    </location>
</feature>
<organism evidence="2 3">
    <name type="scientific">Clavibacter michiganensis</name>
    <dbReference type="NCBI Taxonomy" id="28447"/>
    <lineage>
        <taxon>Bacteria</taxon>
        <taxon>Bacillati</taxon>
        <taxon>Actinomycetota</taxon>
        <taxon>Actinomycetes</taxon>
        <taxon>Micrococcales</taxon>
        <taxon>Microbacteriaceae</taxon>
        <taxon>Clavibacter</taxon>
    </lineage>
</organism>
<feature type="region of interest" description="Disordered" evidence="1">
    <location>
        <begin position="260"/>
        <end position="392"/>
    </location>
</feature>
<reference evidence="2 3" key="1">
    <citation type="submission" date="2016-08" db="EMBL/GenBank/DDBJ databases">
        <title>Genome sequence of Clavibacter michiganensis spp strain CFBP8017.</title>
        <authorList>
            <person name="Thapa S.P."/>
            <person name="Coaker G."/>
            <person name="Jacques M.-A."/>
        </authorList>
    </citation>
    <scope>NUCLEOTIDE SEQUENCE [LARGE SCALE GENOMIC DNA]</scope>
    <source>
        <strain evidence="2">CFBP8017</strain>
    </source>
</reference>
<sequence>MVLPHVELEVGDALGVHRILRERRRAERVRDVHQRLLGGPGGDPAHPLGEQPPLLALREPPVDQPRGLVEGAARRGEGRVHRSQVHQGQPVGTGSRGRGLQGPRQSDRAAVPARRHADRTPVEARALEVPAGGADAAGGYAGHPQRTARHLDEPPRRPGAGHDLHAGVVEAHRVERARAVGGRRRDERVRERSRERAPRLRPGEHGVAGRGVVLRRGPQRVPAALRREDAPRAGERIRVRGSAPAAGPVAPGPLLVEDRERVEVRLHRPGDPEVRGRERGERLPQVARASAAGQRAVEAQLDGELERARRRPLVRHRVRRGERVHDPPRRRPRRVLRERHRRRREPDPGGREGGDGAVAGGAGGHRGWIHFVGWATGRRPVPPSEPTSVPPR</sequence>
<feature type="compositionally biased region" description="Basic and acidic residues" evidence="1">
    <location>
        <begin position="344"/>
        <end position="354"/>
    </location>
</feature>
<accession>A0A251Y120</accession>
<dbReference type="AlphaFoldDB" id="A0A251Y120"/>
<protein>
    <submittedName>
        <fullName evidence="2">Uncharacterized protein</fullName>
    </submittedName>
</protein>
<dbReference type="Proteomes" id="UP000195011">
    <property type="component" value="Unassembled WGS sequence"/>
</dbReference>
<feature type="compositionally biased region" description="Gly residues" evidence="1">
    <location>
        <begin position="355"/>
        <end position="366"/>
    </location>
</feature>
<comment type="caution">
    <text evidence="2">The sequence shown here is derived from an EMBL/GenBank/DDBJ whole genome shotgun (WGS) entry which is preliminary data.</text>
</comment>
<feature type="compositionally biased region" description="Pro residues" evidence="1">
    <location>
        <begin position="380"/>
        <end position="392"/>
    </location>
</feature>
<feature type="region of interest" description="Disordered" evidence="1">
    <location>
        <begin position="35"/>
        <end position="205"/>
    </location>
</feature>